<protein>
    <submittedName>
        <fullName evidence="6">Major facilitator superfamily transporter monocarboxylate</fullName>
    </submittedName>
</protein>
<feature type="compositionally biased region" description="Basic and acidic residues" evidence="3">
    <location>
        <begin position="25"/>
        <end position="54"/>
    </location>
</feature>
<feature type="transmembrane region" description="Helical" evidence="4">
    <location>
        <begin position="178"/>
        <end position="196"/>
    </location>
</feature>
<dbReference type="Gene3D" id="1.20.1250.20">
    <property type="entry name" value="MFS general substrate transporter like domains"/>
    <property type="match status" value="2"/>
</dbReference>
<name>A0A167SN09_9HYPO</name>
<feature type="transmembrane region" description="Helical" evidence="4">
    <location>
        <begin position="296"/>
        <end position="318"/>
    </location>
</feature>
<evidence type="ECO:0000313" key="6">
    <source>
        <dbReference type="EMBL" id="OAA59771.1"/>
    </source>
</evidence>
<dbReference type="GO" id="GO:0016020">
    <property type="term" value="C:membrane"/>
    <property type="evidence" value="ECO:0007669"/>
    <property type="project" value="UniProtKB-SubCell"/>
</dbReference>
<reference evidence="6 7" key="1">
    <citation type="journal article" date="2016" name="Genome Biol. Evol.">
        <title>Divergent and convergent evolution of fungal pathogenicity.</title>
        <authorList>
            <person name="Shang Y."/>
            <person name="Xiao G."/>
            <person name="Zheng P."/>
            <person name="Cen K."/>
            <person name="Zhan S."/>
            <person name="Wang C."/>
        </authorList>
    </citation>
    <scope>NUCLEOTIDE SEQUENCE [LARGE SCALE GENOMIC DNA]</scope>
    <source>
        <strain evidence="6 7">RCEF 264</strain>
    </source>
</reference>
<dbReference type="AlphaFoldDB" id="A0A167SN09"/>
<dbReference type="Proteomes" id="UP000076874">
    <property type="component" value="Unassembled WGS sequence"/>
</dbReference>
<dbReference type="PANTHER" id="PTHR11360:SF130">
    <property type="entry name" value="MAJOR FACILITATOR SUPERFAMILY (MFS) PROFILE DOMAIN-CONTAINING PROTEIN-RELATED"/>
    <property type="match status" value="1"/>
</dbReference>
<dbReference type="InterPro" id="IPR011701">
    <property type="entry name" value="MFS"/>
</dbReference>
<accession>A0A167SN09</accession>
<comment type="similarity">
    <text evidence="2">Belongs to the major facilitator superfamily. Monocarboxylate porter (TC 2.A.1.13) family.</text>
</comment>
<feature type="transmembrane region" description="Helical" evidence="4">
    <location>
        <begin position="495"/>
        <end position="519"/>
    </location>
</feature>
<dbReference type="EMBL" id="AZHD01000010">
    <property type="protein sequence ID" value="OAA59771.1"/>
    <property type="molecule type" value="Genomic_DNA"/>
</dbReference>
<dbReference type="InterPro" id="IPR020846">
    <property type="entry name" value="MFS_dom"/>
</dbReference>
<feature type="transmembrane region" description="Helical" evidence="4">
    <location>
        <begin position="265"/>
        <end position="284"/>
    </location>
</feature>
<dbReference type="InterPro" id="IPR036259">
    <property type="entry name" value="MFS_trans_sf"/>
</dbReference>
<feature type="compositionally biased region" description="Basic and acidic residues" evidence="3">
    <location>
        <begin position="9"/>
        <end position="18"/>
    </location>
</feature>
<feature type="transmembrane region" description="Helical" evidence="4">
    <location>
        <begin position="367"/>
        <end position="388"/>
    </location>
</feature>
<dbReference type="SUPFAM" id="SSF103473">
    <property type="entry name" value="MFS general substrate transporter"/>
    <property type="match status" value="1"/>
</dbReference>
<comment type="caution">
    <text evidence="6">The sequence shown here is derived from an EMBL/GenBank/DDBJ whole genome shotgun (WGS) entry which is preliminary data.</text>
</comment>
<dbReference type="GO" id="GO:0022857">
    <property type="term" value="F:transmembrane transporter activity"/>
    <property type="evidence" value="ECO:0007669"/>
    <property type="project" value="InterPro"/>
</dbReference>
<gene>
    <name evidence="6" type="ORF">SPI_05969</name>
</gene>
<keyword evidence="4" id="KW-1133">Transmembrane helix</keyword>
<organism evidence="6 7">
    <name type="scientific">Niveomyces insectorum RCEF 264</name>
    <dbReference type="NCBI Taxonomy" id="1081102"/>
    <lineage>
        <taxon>Eukaryota</taxon>
        <taxon>Fungi</taxon>
        <taxon>Dikarya</taxon>
        <taxon>Ascomycota</taxon>
        <taxon>Pezizomycotina</taxon>
        <taxon>Sordariomycetes</taxon>
        <taxon>Hypocreomycetidae</taxon>
        <taxon>Hypocreales</taxon>
        <taxon>Cordycipitaceae</taxon>
        <taxon>Niveomyces</taxon>
    </lineage>
</organism>
<dbReference type="OrthoDB" id="6499973at2759"/>
<feature type="transmembrane region" description="Helical" evidence="4">
    <location>
        <begin position="339"/>
        <end position="361"/>
    </location>
</feature>
<feature type="transmembrane region" description="Helical" evidence="4">
    <location>
        <begin position="208"/>
        <end position="226"/>
    </location>
</feature>
<keyword evidence="4" id="KW-0812">Transmembrane</keyword>
<feature type="compositionally biased region" description="Acidic residues" evidence="3">
    <location>
        <begin position="55"/>
        <end position="68"/>
    </location>
</feature>
<comment type="subcellular location">
    <subcellularLocation>
        <location evidence="1">Membrane</location>
        <topology evidence="1">Multi-pass membrane protein</topology>
    </subcellularLocation>
</comment>
<keyword evidence="7" id="KW-1185">Reference proteome</keyword>
<keyword evidence="4" id="KW-0472">Membrane</keyword>
<evidence type="ECO:0000256" key="2">
    <source>
        <dbReference type="ARBA" id="ARBA00006727"/>
    </source>
</evidence>
<evidence type="ECO:0000313" key="7">
    <source>
        <dbReference type="Proteomes" id="UP000076874"/>
    </source>
</evidence>
<dbReference type="PANTHER" id="PTHR11360">
    <property type="entry name" value="MONOCARBOXYLATE TRANSPORTER"/>
    <property type="match status" value="1"/>
</dbReference>
<dbReference type="Pfam" id="PF07690">
    <property type="entry name" value="MFS_1"/>
    <property type="match status" value="1"/>
</dbReference>
<feature type="compositionally biased region" description="Acidic residues" evidence="3">
    <location>
        <begin position="81"/>
        <end position="90"/>
    </location>
</feature>
<feature type="transmembrane region" description="Helical" evidence="4">
    <location>
        <begin position="429"/>
        <end position="454"/>
    </location>
</feature>
<evidence type="ECO:0000256" key="3">
    <source>
        <dbReference type="SAM" id="MobiDB-lite"/>
    </source>
</evidence>
<feature type="domain" description="Major facilitator superfamily (MFS) profile" evidence="5">
    <location>
        <begin position="139"/>
        <end position="531"/>
    </location>
</feature>
<proteinExistence type="inferred from homology"/>
<feature type="region of interest" description="Disordered" evidence="3">
    <location>
        <begin position="1"/>
        <end position="113"/>
    </location>
</feature>
<evidence type="ECO:0000259" key="5">
    <source>
        <dbReference type="PROSITE" id="PS50850"/>
    </source>
</evidence>
<dbReference type="PROSITE" id="PS50850">
    <property type="entry name" value="MFS"/>
    <property type="match status" value="1"/>
</dbReference>
<evidence type="ECO:0000256" key="1">
    <source>
        <dbReference type="ARBA" id="ARBA00004141"/>
    </source>
</evidence>
<evidence type="ECO:0000256" key="4">
    <source>
        <dbReference type="SAM" id="Phobius"/>
    </source>
</evidence>
<feature type="transmembrane region" description="Helical" evidence="4">
    <location>
        <begin position="232"/>
        <end position="253"/>
    </location>
</feature>
<feature type="transmembrane region" description="Helical" evidence="4">
    <location>
        <begin position="466"/>
        <end position="489"/>
    </location>
</feature>
<sequence>MPPPSSSSHDLDIEKDGRFSTSSSSHRDDDAEKRTALVVRETKKDPADDARSGDPDEAEDVEEEEIEDVQPRPQTRADRNDDNDDNDDNDSNNNNNDNNDNNETEEPPPPDGILARVLSRVSTARQFDPGPPPDGGWKAWMMVACTHLAVMNTWGVISSFGSYETYYTELLHRPPSDVAWIGSFQIFLLFFIGTFTGRLTDAGFFRHLLALGTVLQVGGVFCTAQCTQYWQFFLAQGVLMGLGNGCIFCPSLATVSTYFSTHRSLALGVTAAGSATGGLVYPSLFRQLLPQIGFPWAMRVSGFIQLATLLVVNALLRPRLPPRRTGRIVEWSAFREPQYAFYSAGTFTCFLSLYVAFFYVASYSRDIIGLSYSDSLNLLLVINGVGSVGRLVPNYFADRVGVLNMFVLFGVYCGIGGLAWIAVRSTAAMYVWSVFYGLAAGAVQSLFPAGLTSLTKDLSKTGVRMGMVFTINSIATLIGPPIAGALIAAEGGSYLGAQLFTGMCLLAGSCFVACSRYALAKKTGEGWRAKV</sequence>
<feature type="transmembrane region" description="Helical" evidence="4">
    <location>
        <begin position="400"/>
        <end position="423"/>
    </location>
</feature>
<dbReference type="InterPro" id="IPR050327">
    <property type="entry name" value="Proton-linked_MCT"/>
</dbReference>